<dbReference type="Gene3D" id="2.30.30.290">
    <property type="entry name" value="YopX-like domains"/>
    <property type="match status" value="1"/>
</dbReference>
<dbReference type="SUPFAM" id="SSF159006">
    <property type="entry name" value="YopX-like"/>
    <property type="match status" value="1"/>
</dbReference>
<dbReference type="AlphaFoldDB" id="A0A841TAA5"/>
<dbReference type="Proteomes" id="UP000574133">
    <property type="component" value="Unassembled WGS sequence"/>
</dbReference>
<evidence type="ECO:0000313" key="3">
    <source>
        <dbReference type="Proteomes" id="UP000574133"/>
    </source>
</evidence>
<evidence type="ECO:0000313" key="2">
    <source>
        <dbReference type="EMBL" id="MBB6675967.1"/>
    </source>
</evidence>
<gene>
    <name evidence="2" type="ORF">H4Q31_01350</name>
</gene>
<dbReference type="Pfam" id="PF09643">
    <property type="entry name" value="YopX"/>
    <property type="match status" value="1"/>
</dbReference>
<reference evidence="2 3" key="1">
    <citation type="submission" date="2020-08" db="EMBL/GenBank/DDBJ databases">
        <title>Cohnella phylogeny.</title>
        <authorList>
            <person name="Dunlap C."/>
        </authorList>
    </citation>
    <scope>NUCLEOTIDE SEQUENCE [LARGE SCALE GENOMIC DNA]</scope>
    <source>
        <strain evidence="2 3">DSM 103658</strain>
    </source>
</reference>
<accession>A0A841TAA5</accession>
<name>A0A841TAA5_9BACL</name>
<comment type="caution">
    <text evidence="2">The sequence shown here is derived from an EMBL/GenBank/DDBJ whole genome shotgun (WGS) entry which is preliminary data.</text>
</comment>
<keyword evidence="3" id="KW-1185">Reference proteome</keyword>
<protein>
    <recommendedName>
        <fullName evidence="1">YopX protein domain-containing protein</fullName>
    </recommendedName>
</protein>
<dbReference type="InterPro" id="IPR023385">
    <property type="entry name" value="YopX-like_C"/>
</dbReference>
<feature type="domain" description="YopX protein" evidence="1">
    <location>
        <begin position="32"/>
        <end position="117"/>
    </location>
</feature>
<evidence type="ECO:0000259" key="1">
    <source>
        <dbReference type="Pfam" id="PF09643"/>
    </source>
</evidence>
<organism evidence="2 3">
    <name type="scientific">Cohnella lubricantis</name>
    <dbReference type="NCBI Taxonomy" id="2163172"/>
    <lineage>
        <taxon>Bacteria</taxon>
        <taxon>Bacillati</taxon>
        <taxon>Bacillota</taxon>
        <taxon>Bacilli</taxon>
        <taxon>Bacillales</taxon>
        <taxon>Paenibacillaceae</taxon>
        <taxon>Cohnella</taxon>
    </lineage>
</organism>
<dbReference type="InterPro" id="IPR019096">
    <property type="entry name" value="YopX_protein"/>
</dbReference>
<dbReference type="RefSeq" id="WP_185177273.1">
    <property type="nucleotide sequence ID" value="NZ_CBCSEP010000012.1"/>
</dbReference>
<proteinExistence type="predicted"/>
<sequence length="171" mass="19242">MPRDIKFRGWDTANNMMTMDLQDFIIGEWSSDPRFVVMQYTGFVDVNGKEVCEHDIAENEGHRYEIVYRDDMAMFMVKVIKGARLAEGLCFPLWQYKKAEHSNVLQLNVVGNVYEISNIQGIANAHVDVEKCGTCAGAGHLLYKIEHGGNSACDECGGTGRIPVFEKVMDQ</sequence>
<dbReference type="EMBL" id="JACJVN010000007">
    <property type="protein sequence ID" value="MBB6675967.1"/>
    <property type="molecule type" value="Genomic_DNA"/>
</dbReference>